<feature type="binding site" evidence="2">
    <location>
        <position position="70"/>
    </location>
    <ligand>
        <name>CoA</name>
        <dbReference type="ChEBI" id="CHEBI:57287"/>
    </ligand>
</feature>
<feature type="binding site" evidence="2">
    <location>
        <position position="121"/>
    </location>
    <ligand>
        <name>substrate</name>
    </ligand>
</feature>
<proteinExistence type="predicted"/>
<feature type="domain" description="Fluoroacetyl-CoA-specific thioesterase-like" evidence="3">
    <location>
        <begin position="34"/>
        <end position="127"/>
    </location>
</feature>
<protein>
    <submittedName>
        <fullName evidence="4">Fluoroacetyl-CoA thioesterase</fullName>
        <ecNumber evidence="4">3.1.2.29</ecNumber>
    </submittedName>
</protein>
<dbReference type="KEGG" id="uru:DSM104443_03423"/>
<dbReference type="Pfam" id="PF22636">
    <property type="entry name" value="FlK"/>
    <property type="match status" value="1"/>
</dbReference>
<dbReference type="SUPFAM" id="SSF54637">
    <property type="entry name" value="Thioesterase/thiol ester dehydrase-isomerase"/>
    <property type="match status" value="1"/>
</dbReference>
<evidence type="ECO:0000256" key="2">
    <source>
        <dbReference type="PIRSR" id="PIRSR014972-2"/>
    </source>
</evidence>
<accession>A0A6M4H3E5</accession>
<dbReference type="InterPro" id="IPR054485">
    <property type="entry name" value="FlK-like_dom"/>
</dbReference>
<evidence type="ECO:0000313" key="4">
    <source>
        <dbReference type="EMBL" id="QJR12337.1"/>
    </source>
</evidence>
<dbReference type="PANTHER" id="PTHR36934:SF1">
    <property type="entry name" value="THIOESTERASE DOMAIN-CONTAINING PROTEIN"/>
    <property type="match status" value="1"/>
</dbReference>
<gene>
    <name evidence="4" type="primary">flK</name>
    <name evidence="4" type="ORF">DSM104443_03423</name>
</gene>
<dbReference type="PANTHER" id="PTHR36934">
    <property type="entry name" value="BLR0278 PROTEIN"/>
    <property type="match status" value="1"/>
</dbReference>
<dbReference type="PIRSF" id="PIRSF014972">
    <property type="entry name" value="FlK"/>
    <property type="match status" value="1"/>
</dbReference>
<evidence type="ECO:0000256" key="1">
    <source>
        <dbReference type="PIRSR" id="PIRSR014972-1"/>
    </source>
</evidence>
<dbReference type="Gene3D" id="3.10.129.10">
    <property type="entry name" value="Hotdog Thioesterase"/>
    <property type="match status" value="1"/>
</dbReference>
<evidence type="ECO:0000313" key="5">
    <source>
        <dbReference type="Proteomes" id="UP000501534"/>
    </source>
</evidence>
<evidence type="ECO:0000259" key="3">
    <source>
        <dbReference type="Pfam" id="PF22636"/>
    </source>
</evidence>
<dbReference type="EC" id="3.1.2.29" evidence="4"/>
<dbReference type="GO" id="GO:0016787">
    <property type="term" value="F:hydrolase activity"/>
    <property type="evidence" value="ECO:0007669"/>
    <property type="project" value="UniProtKB-KW"/>
</dbReference>
<keyword evidence="5" id="KW-1185">Reference proteome</keyword>
<feature type="binding site" evidence="2">
    <location>
        <position position="70"/>
    </location>
    <ligand>
        <name>substrate</name>
    </ligand>
</feature>
<sequence>MKPTLKAGLTGTYRYKVPPSKTVPNVYPEAPDFQLMPRVLATGYLVALCEWAAIELMKPHLDWPREQSVGTHVNLSHTAATPPGLTIEIVVTVSEVQGRMVGFSIRASDGIDPITEGTHQRVVIDAERFNAKVAEKVAEAEGAG</sequence>
<name>A0A6M4H3E5_9PROT</name>
<keyword evidence="4" id="KW-0378">Hydrolase</keyword>
<reference evidence="4 5" key="1">
    <citation type="submission" date="2020-04" db="EMBL/GenBank/DDBJ databases">
        <title>Usitatibacter rugosus gen. nov., sp. nov. and Usitatibacter palustris sp. nov., novel members of Usitatibacteraceae fam. nov. within the order Nitrosomonadales isolated from soil.</title>
        <authorList>
            <person name="Huber K.J."/>
            <person name="Neumann-Schaal M."/>
            <person name="Geppert A."/>
            <person name="Luckner M."/>
            <person name="Wanner G."/>
            <person name="Overmann J."/>
        </authorList>
    </citation>
    <scope>NUCLEOTIDE SEQUENCE [LARGE SCALE GENOMIC DNA]</scope>
    <source>
        <strain evidence="4 5">0125_3</strain>
    </source>
</reference>
<dbReference type="RefSeq" id="WP_171094451.1">
    <property type="nucleotide sequence ID" value="NZ_CP053069.1"/>
</dbReference>
<dbReference type="AlphaFoldDB" id="A0A6M4H3E5"/>
<feature type="active site" evidence="1">
    <location>
        <position position="50"/>
    </location>
</feature>
<feature type="active site" evidence="1">
    <location>
        <position position="77"/>
    </location>
</feature>
<organism evidence="4 5">
    <name type="scientific">Usitatibacter rugosus</name>
    <dbReference type="NCBI Taxonomy" id="2732067"/>
    <lineage>
        <taxon>Bacteria</taxon>
        <taxon>Pseudomonadati</taxon>
        <taxon>Pseudomonadota</taxon>
        <taxon>Betaproteobacteria</taxon>
        <taxon>Nitrosomonadales</taxon>
        <taxon>Usitatibacteraceae</taxon>
        <taxon>Usitatibacter</taxon>
    </lineage>
</organism>
<dbReference type="InterPro" id="IPR029069">
    <property type="entry name" value="HotDog_dom_sf"/>
</dbReference>
<dbReference type="InterPro" id="IPR025540">
    <property type="entry name" value="FlK"/>
</dbReference>
<dbReference type="Proteomes" id="UP000501534">
    <property type="component" value="Chromosome"/>
</dbReference>
<feature type="active site" evidence="1">
    <location>
        <position position="42"/>
    </location>
</feature>
<dbReference type="EMBL" id="CP053069">
    <property type="protein sequence ID" value="QJR12337.1"/>
    <property type="molecule type" value="Genomic_DNA"/>
</dbReference>